<dbReference type="PANTHER" id="PTHR13420">
    <property type="entry name" value="UPF0235 PROTEIN C15ORF40"/>
    <property type="match status" value="1"/>
</dbReference>
<dbReference type="Gene3D" id="3.30.1200.10">
    <property type="entry name" value="YggU-like"/>
    <property type="match status" value="1"/>
</dbReference>
<dbReference type="InterPro" id="IPR036591">
    <property type="entry name" value="YggU-like_sf"/>
</dbReference>
<gene>
    <name evidence="2" type="ORF">QEH59_03495</name>
</gene>
<evidence type="ECO:0000313" key="2">
    <source>
        <dbReference type="EMBL" id="MDQ8193474.1"/>
    </source>
</evidence>
<evidence type="ECO:0000313" key="3">
    <source>
        <dbReference type="Proteomes" id="UP001243717"/>
    </source>
</evidence>
<dbReference type="NCBIfam" id="TIGR00251">
    <property type="entry name" value="DUF167 family protein"/>
    <property type="match status" value="1"/>
</dbReference>
<reference evidence="2 3" key="1">
    <citation type="submission" date="2023-04" db="EMBL/GenBank/DDBJ databases">
        <title>A novel bacteria isolated from coastal sediment.</title>
        <authorList>
            <person name="Liu X.-J."/>
            <person name="Du Z.-J."/>
        </authorList>
    </citation>
    <scope>NUCLEOTIDE SEQUENCE [LARGE SCALE GENOMIC DNA]</scope>
    <source>
        <strain evidence="2 3">SDUM461004</strain>
    </source>
</reference>
<dbReference type="Proteomes" id="UP001243717">
    <property type="component" value="Unassembled WGS sequence"/>
</dbReference>
<sequence length="75" mass="8382">MKTLQIKVKPNSRTSVLEPQQDGTWKATLKSLPVDGQANKELIALISKTLKCHKRRISIKVGSTGRMKIVKIEDP</sequence>
<dbReference type="InterPro" id="IPR003746">
    <property type="entry name" value="DUF167"/>
</dbReference>
<dbReference type="SUPFAM" id="SSF69786">
    <property type="entry name" value="YggU-like"/>
    <property type="match status" value="1"/>
</dbReference>
<proteinExistence type="inferred from homology"/>
<comment type="similarity">
    <text evidence="1">Belongs to the UPF0235 family.</text>
</comment>
<dbReference type="SMART" id="SM01152">
    <property type="entry name" value="DUF167"/>
    <property type="match status" value="1"/>
</dbReference>
<evidence type="ECO:0000256" key="1">
    <source>
        <dbReference type="ARBA" id="ARBA00010364"/>
    </source>
</evidence>
<dbReference type="RefSeq" id="WP_308984086.1">
    <property type="nucleotide sequence ID" value="NZ_JARXIC010000004.1"/>
</dbReference>
<dbReference type="EMBL" id="JARXIC010000004">
    <property type="protein sequence ID" value="MDQ8193474.1"/>
    <property type="molecule type" value="Genomic_DNA"/>
</dbReference>
<protein>
    <submittedName>
        <fullName evidence="2">DUF167 domain-containing protein</fullName>
    </submittedName>
</protein>
<comment type="caution">
    <text evidence="2">The sequence shown here is derived from an EMBL/GenBank/DDBJ whole genome shotgun (WGS) entry which is preliminary data.</text>
</comment>
<dbReference type="PANTHER" id="PTHR13420:SF7">
    <property type="entry name" value="UPF0235 PROTEIN C15ORF40"/>
    <property type="match status" value="1"/>
</dbReference>
<keyword evidence="3" id="KW-1185">Reference proteome</keyword>
<accession>A0ABU1AFY0</accession>
<name>A0ABU1AFY0_9BACT</name>
<organism evidence="2 3">
    <name type="scientific">Thalassobacterium sedimentorum</name>
    <dbReference type="NCBI Taxonomy" id="3041258"/>
    <lineage>
        <taxon>Bacteria</taxon>
        <taxon>Pseudomonadati</taxon>
        <taxon>Verrucomicrobiota</taxon>
        <taxon>Opitutia</taxon>
        <taxon>Puniceicoccales</taxon>
        <taxon>Coraliomargaritaceae</taxon>
        <taxon>Thalassobacterium</taxon>
    </lineage>
</organism>
<dbReference type="Pfam" id="PF02594">
    <property type="entry name" value="DUF167"/>
    <property type="match status" value="1"/>
</dbReference>